<keyword evidence="6 9" id="KW-0067">ATP-binding</keyword>
<feature type="compositionally biased region" description="Basic and acidic residues" evidence="10">
    <location>
        <begin position="242"/>
        <end position="253"/>
    </location>
</feature>
<evidence type="ECO:0000256" key="8">
    <source>
        <dbReference type="ARBA" id="ARBA00048679"/>
    </source>
</evidence>
<dbReference type="InterPro" id="IPR000719">
    <property type="entry name" value="Prot_kinase_dom"/>
</dbReference>
<evidence type="ECO:0000313" key="12">
    <source>
        <dbReference type="EMBL" id="KAJ1735593.1"/>
    </source>
</evidence>
<dbReference type="GO" id="GO:0000245">
    <property type="term" value="P:spliceosomal complex assembly"/>
    <property type="evidence" value="ECO:0007669"/>
    <property type="project" value="TreeGrafter"/>
</dbReference>
<dbReference type="InterPro" id="IPR008271">
    <property type="entry name" value="Ser/Thr_kinase_AS"/>
</dbReference>
<proteinExistence type="predicted"/>
<dbReference type="SUPFAM" id="SSF56112">
    <property type="entry name" value="Protein kinase-like (PK-like)"/>
    <property type="match status" value="1"/>
</dbReference>
<feature type="region of interest" description="Disordered" evidence="10">
    <location>
        <begin position="369"/>
        <end position="392"/>
    </location>
</feature>
<dbReference type="Pfam" id="PF00069">
    <property type="entry name" value="Pkinase"/>
    <property type="match status" value="2"/>
</dbReference>
<dbReference type="PANTHER" id="PTHR47634:SF9">
    <property type="entry name" value="PROTEIN KINASE DOMAIN-CONTAINING PROTEIN-RELATED"/>
    <property type="match status" value="1"/>
</dbReference>
<reference evidence="12" key="1">
    <citation type="submission" date="2022-07" db="EMBL/GenBank/DDBJ databases">
        <title>Phylogenomic reconstructions and comparative analyses of Kickxellomycotina fungi.</title>
        <authorList>
            <person name="Reynolds N.K."/>
            <person name="Stajich J.E."/>
            <person name="Barry K."/>
            <person name="Grigoriev I.V."/>
            <person name="Crous P."/>
            <person name="Smith M.E."/>
        </authorList>
    </citation>
    <scope>NUCLEOTIDE SEQUENCE</scope>
    <source>
        <strain evidence="12">BCRC 34381</strain>
    </source>
</reference>
<accession>A0A9W7YIL4</accession>
<comment type="catalytic activity">
    <reaction evidence="7">
        <text>L-threonyl-[protein] + ATP = O-phospho-L-threonyl-[protein] + ADP + H(+)</text>
        <dbReference type="Rhea" id="RHEA:46608"/>
        <dbReference type="Rhea" id="RHEA-COMP:11060"/>
        <dbReference type="Rhea" id="RHEA-COMP:11605"/>
        <dbReference type="ChEBI" id="CHEBI:15378"/>
        <dbReference type="ChEBI" id="CHEBI:30013"/>
        <dbReference type="ChEBI" id="CHEBI:30616"/>
        <dbReference type="ChEBI" id="CHEBI:61977"/>
        <dbReference type="ChEBI" id="CHEBI:456216"/>
        <dbReference type="EC" id="2.7.11.1"/>
    </reaction>
</comment>
<keyword evidence="3 12" id="KW-0808">Transferase</keyword>
<dbReference type="PROSITE" id="PS00107">
    <property type="entry name" value="PROTEIN_KINASE_ATP"/>
    <property type="match status" value="1"/>
</dbReference>
<feature type="region of interest" description="Disordered" evidence="10">
    <location>
        <begin position="1"/>
        <end position="93"/>
    </location>
</feature>
<keyword evidence="13" id="KW-1185">Reference proteome</keyword>
<comment type="catalytic activity">
    <reaction evidence="8">
        <text>L-seryl-[protein] + ATP = O-phospho-L-seryl-[protein] + ADP + H(+)</text>
        <dbReference type="Rhea" id="RHEA:17989"/>
        <dbReference type="Rhea" id="RHEA-COMP:9863"/>
        <dbReference type="Rhea" id="RHEA-COMP:11604"/>
        <dbReference type="ChEBI" id="CHEBI:15378"/>
        <dbReference type="ChEBI" id="CHEBI:29999"/>
        <dbReference type="ChEBI" id="CHEBI:30616"/>
        <dbReference type="ChEBI" id="CHEBI:83421"/>
        <dbReference type="ChEBI" id="CHEBI:456216"/>
        <dbReference type="EC" id="2.7.11.1"/>
    </reaction>
</comment>
<dbReference type="GO" id="GO:0004674">
    <property type="term" value="F:protein serine/threonine kinase activity"/>
    <property type="evidence" value="ECO:0007669"/>
    <property type="project" value="UniProtKB-KW"/>
</dbReference>
<dbReference type="PANTHER" id="PTHR47634">
    <property type="entry name" value="PROTEIN KINASE DOMAIN-CONTAINING PROTEIN-RELATED"/>
    <property type="match status" value="1"/>
</dbReference>
<dbReference type="OrthoDB" id="2649at2759"/>
<keyword evidence="5 12" id="KW-0418">Kinase</keyword>
<evidence type="ECO:0000256" key="5">
    <source>
        <dbReference type="ARBA" id="ARBA00022777"/>
    </source>
</evidence>
<feature type="compositionally biased region" description="Low complexity" evidence="10">
    <location>
        <begin position="59"/>
        <end position="81"/>
    </location>
</feature>
<dbReference type="SMART" id="SM00220">
    <property type="entry name" value="S_TKc"/>
    <property type="match status" value="1"/>
</dbReference>
<sequence length="557" mass="60781">MNNAVLNAKRRAMAKKHKAKGPGPAQIQARASTMEKNAPTIAAHPPTQGARAADRRDAASPAPDSGDSSGKAGDDSSYLNSDDYDDDPGMEEEDIEDYRKGGYHPVTIGDVFSGQRYKVVRKLGWGHFSTVWLAYDRTKDIHVALKIVKSATHYTEAALDEIELCSRTVSVREPHVGREYVAKMLDNFEHSGPNGRHVCMVFEVLGENLLSLLRNSRRNGSLRGAADMARAGNGHAGGAAEDQGRDRDRDRPSEGLPISLVKQIARQVVAGLAYLHGPCNMIHTDLKPENVLVCIDNVEDVIRCELSRDPASRDAHGPAALVQVSCSVANSRAPSPARESATKAPAGDGDGAGMGAALSLERDLNDISIAGTPLPSRNGADDGGSPAGPQQQGVKVKLADLGNATWADHHFTEDIQTRQYRSPEVIIGARWDATADLWSCACVLFELLTGDYLFEPHSGGRYPKDEDHVAQIIETLGPFPKKFALSGRFSGELFNRRAELRHIRRLHPFPLKDLLHDEYGFSAQDSRETAEFLLPMLEINPARRSSAESMLSHRWLR</sequence>
<evidence type="ECO:0000256" key="3">
    <source>
        <dbReference type="ARBA" id="ARBA00022679"/>
    </source>
</evidence>
<dbReference type="InterPro" id="IPR017441">
    <property type="entry name" value="Protein_kinase_ATP_BS"/>
</dbReference>
<dbReference type="InterPro" id="IPR051334">
    <property type="entry name" value="SRPK"/>
</dbReference>
<evidence type="ECO:0000256" key="9">
    <source>
        <dbReference type="PROSITE-ProRule" id="PRU10141"/>
    </source>
</evidence>
<dbReference type="InterPro" id="IPR011009">
    <property type="entry name" value="Kinase-like_dom_sf"/>
</dbReference>
<dbReference type="GO" id="GO:0005524">
    <property type="term" value="F:ATP binding"/>
    <property type="evidence" value="ECO:0007669"/>
    <property type="project" value="UniProtKB-UniRule"/>
</dbReference>
<dbReference type="AlphaFoldDB" id="A0A9W7YIL4"/>
<feature type="compositionally biased region" description="Acidic residues" evidence="10">
    <location>
        <begin position="82"/>
        <end position="93"/>
    </location>
</feature>
<dbReference type="CDD" id="cd14136">
    <property type="entry name" value="STKc_SRPK"/>
    <property type="match status" value="1"/>
</dbReference>
<dbReference type="GO" id="GO:0005634">
    <property type="term" value="C:nucleus"/>
    <property type="evidence" value="ECO:0007669"/>
    <property type="project" value="TreeGrafter"/>
</dbReference>
<dbReference type="FunFam" id="1.10.510.10:FF:000275">
    <property type="entry name" value="SRSF protein kinase 2 isoform X3"/>
    <property type="match status" value="1"/>
</dbReference>
<name>A0A9W7YIL4_9FUNG</name>
<dbReference type="PROSITE" id="PS00108">
    <property type="entry name" value="PROTEIN_KINASE_ST"/>
    <property type="match status" value="1"/>
</dbReference>
<gene>
    <name evidence="12" type="primary">SKY1</name>
    <name evidence="12" type="ORF">LPJ61_000470</name>
</gene>
<evidence type="ECO:0000313" key="13">
    <source>
        <dbReference type="Proteomes" id="UP001143981"/>
    </source>
</evidence>
<dbReference type="FunFam" id="3.30.200.20:FF:000770">
    <property type="entry name" value="SRSF protein kinase 2"/>
    <property type="match status" value="1"/>
</dbReference>
<evidence type="ECO:0000256" key="7">
    <source>
        <dbReference type="ARBA" id="ARBA00047899"/>
    </source>
</evidence>
<protein>
    <recommendedName>
        <fullName evidence="1">non-specific serine/threonine protein kinase</fullName>
        <ecNumber evidence="1">2.7.11.1</ecNumber>
    </recommendedName>
</protein>
<keyword evidence="4 9" id="KW-0547">Nucleotide-binding</keyword>
<dbReference type="GO" id="GO:0050684">
    <property type="term" value="P:regulation of mRNA processing"/>
    <property type="evidence" value="ECO:0007669"/>
    <property type="project" value="TreeGrafter"/>
</dbReference>
<dbReference type="Gene3D" id="3.30.200.20">
    <property type="entry name" value="Phosphorylase Kinase, domain 1"/>
    <property type="match status" value="1"/>
</dbReference>
<feature type="domain" description="Protein kinase" evidence="11">
    <location>
        <begin position="117"/>
        <end position="556"/>
    </location>
</feature>
<feature type="region of interest" description="Disordered" evidence="10">
    <location>
        <begin position="228"/>
        <end position="257"/>
    </location>
</feature>
<comment type="caution">
    <text evidence="12">The sequence shown here is derived from an EMBL/GenBank/DDBJ whole genome shotgun (WGS) entry which is preliminary data.</text>
</comment>
<evidence type="ECO:0000256" key="1">
    <source>
        <dbReference type="ARBA" id="ARBA00012513"/>
    </source>
</evidence>
<evidence type="ECO:0000256" key="2">
    <source>
        <dbReference type="ARBA" id="ARBA00022527"/>
    </source>
</evidence>
<dbReference type="PROSITE" id="PS50011">
    <property type="entry name" value="PROTEIN_KINASE_DOM"/>
    <property type="match status" value="1"/>
</dbReference>
<keyword evidence="2 12" id="KW-0723">Serine/threonine-protein kinase</keyword>
<dbReference type="GO" id="GO:0005737">
    <property type="term" value="C:cytoplasm"/>
    <property type="evidence" value="ECO:0007669"/>
    <property type="project" value="TreeGrafter"/>
</dbReference>
<dbReference type="Gene3D" id="1.10.510.10">
    <property type="entry name" value="Transferase(Phosphotransferase) domain 1"/>
    <property type="match status" value="1"/>
</dbReference>
<evidence type="ECO:0000259" key="11">
    <source>
        <dbReference type="PROSITE" id="PS50011"/>
    </source>
</evidence>
<feature type="binding site" evidence="9">
    <location>
        <position position="146"/>
    </location>
    <ligand>
        <name>ATP</name>
        <dbReference type="ChEBI" id="CHEBI:30616"/>
    </ligand>
</feature>
<evidence type="ECO:0000256" key="4">
    <source>
        <dbReference type="ARBA" id="ARBA00022741"/>
    </source>
</evidence>
<dbReference type="Proteomes" id="UP001143981">
    <property type="component" value="Unassembled WGS sequence"/>
</dbReference>
<dbReference type="EMBL" id="JANBOI010000019">
    <property type="protein sequence ID" value="KAJ1735593.1"/>
    <property type="molecule type" value="Genomic_DNA"/>
</dbReference>
<feature type="region of interest" description="Disordered" evidence="10">
    <location>
        <begin position="332"/>
        <end position="355"/>
    </location>
</feature>
<dbReference type="EC" id="2.7.11.1" evidence="1"/>
<evidence type="ECO:0000256" key="6">
    <source>
        <dbReference type="ARBA" id="ARBA00022840"/>
    </source>
</evidence>
<organism evidence="12 13">
    <name type="scientific">Coemansia biformis</name>
    <dbReference type="NCBI Taxonomy" id="1286918"/>
    <lineage>
        <taxon>Eukaryota</taxon>
        <taxon>Fungi</taxon>
        <taxon>Fungi incertae sedis</taxon>
        <taxon>Zoopagomycota</taxon>
        <taxon>Kickxellomycotina</taxon>
        <taxon>Kickxellomycetes</taxon>
        <taxon>Kickxellales</taxon>
        <taxon>Kickxellaceae</taxon>
        <taxon>Coemansia</taxon>
    </lineage>
</organism>
<feature type="compositionally biased region" description="Basic residues" evidence="10">
    <location>
        <begin position="8"/>
        <end position="20"/>
    </location>
</feature>
<evidence type="ECO:0000256" key="10">
    <source>
        <dbReference type="SAM" id="MobiDB-lite"/>
    </source>
</evidence>